<dbReference type="PANTHER" id="PTHR34218">
    <property type="entry name" value="PEPTIDASE S45 PENICILLIN AMIDASE"/>
    <property type="match status" value="1"/>
</dbReference>
<dbReference type="PROSITE" id="PS51257">
    <property type="entry name" value="PROKAR_LIPOPROTEIN"/>
    <property type="match status" value="1"/>
</dbReference>
<dbReference type="AlphaFoldDB" id="A0A4P2QC52"/>
<dbReference type="GO" id="GO:0016811">
    <property type="term" value="F:hydrolase activity, acting on carbon-nitrogen (but not peptide) bonds, in linear amides"/>
    <property type="evidence" value="ECO:0007669"/>
    <property type="project" value="InterPro"/>
</dbReference>
<dbReference type="InterPro" id="IPR043147">
    <property type="entry name" value="Penicillin_amidase_A-knob"/>
</dbReference>
<evidence type="ECO:0000256" key="4">
    <source>
        <dbReference type="ARBA" id="ARBA00023145"/>
    </source>
</evidence>
<dbReference type="GO" id="GO:0017000">
    <property type="term" value="P:antibiotic biosynthetic process"/>
    <property type="evidence" value="ECO:0007669"/>
    <property type="project" value="InterPro"/>
</dbReference>
<keyword evidence="2" id="KW-0732">Signal</keyword>
<dbReference type="EMBL" id="CP012670">
    <property type="protein sequence ID" value="AUX27285.1"/>
    <property type="molecule type" value="Genomic_DNA"/>
</dbReference>
<dbReference type="SUPFAM" id="SSF56235">
    <property type="entry name" value="N-terminal nucleophile aminohydrolases (Ntn hydrolases)"/>
    <property type="match status" value="1"/>
</dbReference>
<evidence type="ECO:0000256" key="3">
    <source>
        <dbReference type="ARBA" id="ARBA00022801"/>
    </source>
</evidence>
<dbReference type="PANTHER" id="PTHR34218:SF3">
    <property type="entry name" value="ACYL-HOMOSERINE LACTONE ACYLASE PVDQ"/>
    <property type="match status" value="1"/>
</dbReference>
<evidence type="ECO:0000256" key="2">
    <source>
        <dbReference type="ARBA" id="ARBA00022729"/>
    </source>
</evidence>
<evidence type="ECO:0000313" key="5">
    <source>
        <dbReference type="EMBL" id="AUX27285.1"/>
    </source>
</evidence>
<dbReference type="Pfam" id="PF01804">
    <property type="entry name" value="Penicil_amidase"/>
    <property type="match status" value="1"/>
</dbReference>
<evidence type="ECO:0000256" key="1">
    <source>
        <dbReference type="ARBA" id="ARBA00006586"/>
    </source>
</evidence>
<dbReference type="Proteomes" id="UP000295781">
    <property type="component" value="Chromosome"/>
</dbReference>
<dbReference type="Gene3D" id="2.30.120.10">
    <property type="match status" value="1"/>
</dbReference>
<dbReference type="Gene3D" id="1.10.439.10">
    <property type="entry name" value="Penicillin Amidohydrolase, domain 1"/>
    <property type="match status" value="1"/>
</dbReference>
<sequence length="808" mass="86399">MRGRIVVGLSCLGLLAACSDESGVNPAPVAHGDYQATIRWTSHGVPHIVAEDHGSLGFGLGHAGARDVVCTLADQIVKVRSERARTFGPGEDEANIDSDFAYLALGVVERGEALLARSSPEARALVEGYAAGYNLYLEETGADDLPAPCAGAAWVKPIRAADLAAYYHHINLLAGSRQMLDFISRAAPPPASGEGGRPPRELAPPDFAHLDLGSNAWAIGRDRADGGRGMLVANPHFPWEGELRFFESHLTIPGQLDVYGASLTGLPIINIGFNEHVAWTHTVSPANHFTLYRLALDPEDPTAYLYEGERREMERRELTIDVLGEDGSLTQVSRAMYRSHYGPMLGASLLAWSAEQAFTLRDANEENVTALDQWLGMGRARDVEELRRAHEELRGIPFVFTTAVDAGGQTLLVDSSRVPHLSDEALSAYRSALTRDGLTGALAGSGIVLLDGSTRRDEWVETEGAGPLVPWSDVPMLTRTDFVMNANDTPWLTNPAEPLTGYPALFGTPGAPISARTRMNLRLLTEEGEGAAAGEDGLFAREELQAAILSNRASTAENLLAAVVERCDGAAPVEIGDEQVDLSEACLALASWDGRLDASSAGALVWRELLGRFQPRDLVDAGKLYEQPFDPEDPLATPRDLAKAPETGPDPILVALGEATLSLAQAGLDPSTPLGEAQFTRKGDEIIPIHGGNGREGVANVVAYSTGNNSTLLPRIEAGEVLNEVTGLTTSGYPINTGTSFLLALEFTTDGPRAEALLSYAQSHDPASPHFADQTAMFSRKAWRPALFAQEDIEADPALVVKVVAAPR</sequence>
<dbReference type="Gene3D" id="3.60.20.10">
    <property type="entry name" value="Glutamine Phosphoribosylpyrophosphate, subunit 1, domain 1"/>
    <property type="match status" value="1"/>
</dbReference>
<keyword evidence="4" id="KW-0865">Zymogen</keyword>
<proteinExistence type="inferred from homology"/>
<dbReference type="OrthoDB" id="5522621at2"/>
<comment type="similarity">
    <text evidence="1">Belongs to the peptidase S45 family.</text>
</comment>
<dbReference type="InterPro" id="IPR023343">
    <property type="entry name" value="Penicillin_amidase_dom1"/>
</dbReference>
<dbReference type="Gene3D" id="1.10.1400.10">
    <property type="match status" value="1"/>
</dbReference>
<dbReference type="InterPro" id="IPR029055">
    <property type="entry name" value="Ntn_hydrolases_N"/>
</dbReference>
<dbReference type="RefSeq" id="WP_129355440.1">
    <property type="nucleotide sequence ID" value="NZ_CP012670.1"/>
</dbReference>
<dbReference type="InterPro" id="IPR002692">
    <property type="entry name" value="S45"/>
</dbReference>
<evidence type="ECO:0000313" key="6">
    <source>
        <dbReference type="Proteomes" id="UP000295781"/>
    </source>
</evidence>
<name>A0A4P2QC52_SORCE</name>
<reference evidence="5 6" key="1">
    <citation type="submission" date="2015-09" db="EMBL/GenBank/DDBJ databases">
        <title>Sorangium comparison.</title>
        <authorList>
            <person name="Zaburannyi N."/>
            <person name="Bunk B."/>
            <person name="Overmann J."/>
            <person name="Mueller R."/>
        </authorList>
    </citation>
    <scope>NUCLEOTIDE SEQUENCE [LARGE SCALE GENOMIC DNA]</scope>
    <source>
        <strain evidence="5 6">So ceGT47</strain>
    </source>
</reference>
<organism evidence="5 6">
    <name type="scientific">Sorangium cellulosum</name>
    <name type="common">Polyangium cellulosum</name>
    <dbReference type="NCBI Taxonomy" id="56"/>
    <lineage>
        <taxon>Bacteria</taxon>
        <taxon>Pseudomonadati</taxon>
        <taxon>Myxococcota</taxon>
        <taxon>Polyangia</taxon>
        <taxon>Polyangiales</taxon>
        <taxon>Polyangiaceae</taxon>
        <taxon>Sorangium</taxon>
    </lineage>
</organism>
<gene>
    <name evidence="5" type="ORF">SOCEGT47_078690</name>
</gene>
<dbReference type="InterPro" id="IPR043146">
    <property type="entry name" value="Penicillin_amidase_N_B-knob"/>
</dbReference>
<keyword evidence="3" id="KW-0378">Hydrolase</keyword>
<accession>A0A4P2QC52</accession>
<protein>
    <submittedName>
        <fullName evidence="5">Peptidase S45</fullName>
    </submittedName>
</protein>